<evidence type="ECO:0000313" key="1">
    <source>
        <dbReference type="EMBL" id="RBP16074.1"/>
    </source>
</evidence>
<sequence length="272" mass="30891">MTDDTETDAGAGAPKRFDVELFIVHPTYDPAEISAALGLDAKFSHRVGEQRKTPKGTPLEGTYRDTRWRHSRRHETRDQWFGDKIAELLDRIEPHRGFLKKLRDTGGRACVIVQFLGDGYFGDEILQDTLTKLADLELDLGIECFTVPQQGGGMKNIQVVDSALNCTFSVFQATDEEFALLFPEPQQDIQYAEDLASLPRQEEVEAALRRIWERPIRKQDAQGIHGTLFYELERYKTYYRAKREDAVEPSAVNQAQRRLFGVAGPDREDLGG</sequence>
<reference evidence="1 2" key="1">
    <citation type="submission" date="2018-06" db="EMBL/GenBank/DDBJ databases">
        <title>Genomic Encyclopedia of Type Strains, Phase IV (KMG-IV): sequencing the most valuable type-strain genomes for metagenomic binning, comparative biology and taxonomic classification.</title>
        <authorList>
            <person name="Goeker M."/>
        </authorList>
    </citation>
    <scope>NUCLEOTIDE SEQUENCE [LARGE SCALE GENOMIC DNA]</scope>
    <source>
        <strain evidence="1 2">DSM 24875</strain>
    </source>
</reference>
<protein>
    <submittedName>
        <fullName evidence="1">Uncharacterized protein DUF4279</fullName>
    </submittedName>
</protein>
<gene>
    <name evidence="1" type="ORF">DFR50_10635</name>
</gene>
<dbReference type="Pfam" id="PF14106">
    <property type="entry name" value="DUF4279"/>
    <property type="match status" value="1"/>
</dbReference>
<dbReference type="EMBL" id="QNRK01000006">
    <property type="protein sequence ID" value="RBP16074.1"/>
    <property type="molecule type" value="Genomic_DNA"/>
</dbReference>
<dbReference type="RefSeq" id="WP_113888410.1">
    <property type="nucleotide sequence ID" value="NZ_QNRK01000006.1"/>
</dbReference>
<proteinExistence type="predicted"/>
<evidence type="ECO:0000313" key="2">
    <source>
        <dbReference type="Proteomes" id="UP000253529"/>
    </source>
</evidence>
<dbReference type="AlphaFoldDB" id="A0A366FN08"/>
<dbReference type="Proteomes" id="UP000253529">
    <property type="component" value="Unassembled WGS sequence"/>
</dbReference>
<name>A0A366FN08_9HYPH</name>
<accession>A0A366FN08</accession>
<dbReference type="InterPro" id="IPR025459">
    <property type="entry name" value="DUF4279"/>
</dbReference>
<keyword evidence="2" id="KW-1185">Reference proteome</keyword>
<organism evidence="1 2">
    <name type="scientific">Roseiarcus fermentans</name>
    <dbReference type="NCBI Taxonomy" id="1473586"/>
    <lineage>
        <taxon>Bacteria</taxon>
        <taxon>Pseudomonadati</taxon>
        <taxon>Pseudomonadota</taxon>
        <taxon>Alphaproteobacteria</taxon>
        <taxon>Hyphomicrobiales</taxon>
        <taxon>Roseiarcaceae</taxon>
        <taxon>Roseiarcus</taxon>
    </lineage>
</organism>
<comment type="caution">
    <text evidence="1">The sequence shown here is derived from an EMBL/GenBank/DDBJ whole genome shotgun (WGS) entry which is preliminary data.</text>
</comment>
<dbReference type="OrthoDB" id="2990299at2"/>